<keyword evidence="1" id="KW-0472">Membrane</keyword>
<dbReference type="EMBL" id="CAQJ01000031">
    <property type="protein sequence ID" value="CCQ90399.1"/>
    <property type="molecule type" value="Genomic_DNA"/>
</dbReference>
<feature type="transmembrane region" description="Helical" evidence="1">
    <location>
        <begin position="21"/>
        <end position="51"/>
    </location>
</feature>
<dbReference type="InParanoid" id="M1YXI3"/>
<dbReference type="HOGENOM" id="CLU_128655_0_0_0"/>
<evidence type="ECO:0000313" key="3">
    <source>
        <dbReference type="EMBL" id="CCQ90399.1"/>
    </source>
</evidence>
<accession>M1YXI3</accession>
<evidence type="ECO:0000256" key="1">
    <source>
        <dbReference type="SAM" id="Phobius"/>
    </source>
</evidence>
<dbReference type="STRING" id="1266370.NITGR_280115"/>
<name>M1YXI3_NITG3</name>
<gene>
    <name evidence="3" type="ORF">NITGR_280115</name>
</gene>
<evidence type="ECO:0000313" key="4">
    <source>
        <dbReference type="Proteomes" id="UP000011704"/>
    </source>
</evidence>
<dbReference type="Proteomes" id="UP000011704">
    <property type="component" value="Unassembled WGS sequence"/>
</dbReference>
<protein>
    <recommendedName>
        <fullName evidence="2">DUF2062 domain-containing protein</fullName>
    </recommendedName>
</protein>
<feature type="domain" description="DUF2062" evidence="2">
    <location>
        <begin position="10"/>
        <end position="138"/>
    </location>
</feature>
<comment type="caution">
    <text evidence="3">The sequence shown here is derived from an EMBL/GenBank/DDBJ whole genome shotgun (WGS) entry which is preliminary data.</text>
</comment>
<organism evidence="3 4">
    <name type="scientific">Nitrospina gracilis (strain 3/211)</name>
    <dbReference type="NCBI Taxonomy" id="1266370"/>
    <lineage>
        <taxon>Bacteria</taxon>
        <taxon>Pseudomonadati</taxon>
        <taxon>Nitrospinota/Tectimicrobiota group</taxon>
        <taxon>Nitrospinota</taxon>
        <taxon>Nitrospinia</taxon>
        <taxon>Nitrospinales</taxon>
        <taxon>Nitrospinaceae</taxon>
        <taxon>Nitrospina</taxon>
    </lineage>
</organism>
<feature type="transmembrane region" description="Helical" evidence="1">
    <location>
        <begin position="111"/>
        <end position="130"/>
    </location>
</feature>
<keyword evidence="1" id="KW-0812">Transmembrane</keyword>
<dbReference type="InterPro" id="IPR018639">
    <property type="entry name" value="DUF2062"/>
</dbReference>
<dbReference type="NCBIfam" id="TIGR03546">
    <property type="entry name" value="TIGR03546 family protein"/>
    <property type="match status" value="1"/>
</dbReference>
<keyword evidence="1" id="KW-1133">Transmembrane helix</keyword>
<feature type="transmembrane region" description="Helical" evidence="1">
    <location>
        <begin position="57"/>
        <end position="76"/>
    </location>
</feature>
<evidence type="ECO:0000259" key="2">
    <source>
        <dbReference type="Pfam" id="PF09835"/>
    </source>
</evidence>
<dbReference type="RefSeq" id="WP_005007827.1">
    <property type="nucleotide sequence ID" value="NZ_HG422173.1"/>
</dbReference>
<dbReference type="Pfam" id="PF09835">
    <property type="entry name" value="DUF2062"/>
    <property type="match status" value="1"/>
</dbReference>
<keyword evidence="4" id="KW-1185">Reference proteome</keyword>
<dbReference type="AlphaFoldDB" id="M1YXI3"/>
<reference evidence="3 4" key="1">
    <citation type="journal article" date="2013" name="Front. Microbiol.">
        <title>The genome of Nitrospina gracilis illuminates the metabolism and evolution of the major marine nitrite oxidizer.</title>
        <authorList>
            <person name="Luecker S."/>
            <person name="Nowka B."/>
            <person name="Rattei T."/>
            <person name="Spieck E."/>
            <person name="and Daims H."/>
        </authorList>
    </citation>
    <scope>NUCLEOTIDE SEQUENCE [LARGE SCALE GENOMIC DNA]</scope>
    <source>
        <strain evidence="3 4">3/211</strain>
    </source>
</reference>
<proteinExistence type="predicted"/>
<sequence length="164" mass="18396">MYSRIFKILKALNSNQRPWQISVALVLGAVAGLTPLLSLHNLVVLLLVFFLNVNFGMFLLSLAGCTLFAFLLDPLFHRIGYALLTSEDLHGFWTQFFSCPVFLLGNLNNTIVMGSLVFSLVLGVPLIFVFNKLIVKYRLAFNALIDRIPFLKFLKIPDTVETAS</sequence>
<dbReference type="InterPro" id="IPR019935">
    <property type="entry name" value="CHP03546"/>
</dbReference>